<name>A0A0C2D041_9BACT</name>
<feature type="region of interest" description="Disordered" evidence="1">
    <location>
        <begin position="1"/>
        <end position="23"/>
    </location>
</feature>
<gene>
    <name evidence="2" type="ORF">DB30_07970</name>
</gene>
<dbReference type="InterPro" id="IPR047758">
    <property type="entry name" value="CytoC_perox"/>
</dbReference>
<comment type="caution">
    <text evidence="2">The sequence shown here is derived from an EMBL/GenBank/DDBJ whole genome shotgun (WGS) entry which is preliminary data.</text>
</comment>
<dbReference type="PANTHER" id="PTHR30600">
    <property type="entry name" value="CYTOCHROME C PEROXIDASE-RELATED"/>
    <property type="match status" value="1"/>
</dbReference>
<evidence type="ECO:0000313" key="3">
    <source>
        <dbReference type="Proteomes" id="UP000031599"/>
    </source>
</evidence>
<evidence type="ECO:0000256" key="1">
    <source>
        <dbReference type="SAM" id="MobiDB-lite"/>
    </source>
</evidence>
<organism evidence="2 3">
    <name type="scientific">Enhygromyxa salina</name>
    <dbReference type="NCBI Taxonomy" id="215803"/>
    <lineage>
        <taxon>Bacteria</taxon>
        <taxon>Pseudomonadati</taxon>
        <taxon>Myxococcota</taxon>
        <taxon>Polyangia</taxon>
        <taxon>Nannocystales</taxon>
        <taxon>Nannocystaceae</taxon>
        <taxon>Enhygromyxa</taxon>
    </lineage>
</organism>
<dbReference type="InterPro" id="IPR051395">
    <property type="entry name" value="Cytochrome_c_Peroxidase/MauG"/>
</dbReference>
<dbReference type="PANTHER" id="PTHR30600:SF9">
    <property type="entry name" value="BLR7738 PROTEIN"/>
    <property type="match status" value="1"/>
</dbReference>
<evidence type="ECO:0008006" key="4">
    <source>
        <dbReference type="Google" id="ProtNLM"/>
    </source>
</evidence>
<accession>A0A0C2D041</accession>
<dbReference type="Gene3D" id="1.10.760.10">
    <property type="entry name" value="Cytochrome c-like domain"/>
    <property type="match status" value="1"/>
</dbReference>
<dbReference type="Pfam" id="PF21419">
    <property type="entry name" value="RoxA-like_Cyt-c"/>
    <property type="match status" value="1"/>
</dbReference>
<dbReference type="NCBIfam" id="NF040606">
    <property type="entry name" value="CytoC_perox"/>
    <property type="match status" value="1"/>
</dbReference>
<dbReference type="AlphaFoldDB" id="A0A0C2D041"/>
<sequence length="127" mass="13927">MVNAKANGIEESEKQGDYHKATAEQPNAEFLSYKARPLNGIWATAPYLHNGSVPTLYDLLLPPASRPTKFVLGRREFDPNKVGFVSEGDEPFVVDTSVTGNGNGGHEYGVTLSDADRWALVEYLKTL</sequence>
<dbReference type="GO" id="GO:0004130">
    <property type="term" value="F:cytochrome-c peroxidase activity"/>
    <property type="evidence" value="ECO:0007669"/>
    <property type="project" value="TreeGrafter"/>
</dbReference>
<dbReference type="GO" id="GO:0020037">
    <property type="term" value="F:heme binding"/>
    <property type="evidence" value="ECO:0007669"/>
    <property type="project" value="InterPro"/>
</dbReference>
<dbReference type="EMBL" id="JMCC02000093">
    <property type="protein sequence ID" value="KIG13522.1"/>
    <property type="molecule type" value="Genomic_DNA"/>
</dbReference>
<feature type="compositionally biased region" description="Basic and acidic residues" evidence="1">
    <location>
        <begin position="11"/>
        <end position="22"/>
    </location>
</feature>
<dbReference type="SUPFAM" id="SSF46626">
    <property type="entry name" value="Cytochrome c"/>
    <property type="match status" value="1"/>
</dbReference>
<protein>
    <recommendedName>
        <fullName evidence="4">Cytochrome c domain-containing protein</fullName>
    </recommendedName>
</protein>
<reference evidence="2 3" key="1">
    <citation type="submission" date="2014-12" db="EMBL/GenBank/DDBJ databases">
        <title>Genome assembly of Enhygromyxa salina DSM 15201.</title>
        <authorList>
            <person name="Sharma G."/>
            <person name="Subramanian S."/>
        </authorList>
    </citation>
    <scope>NUCLEOTIDE SEQUENCE [LARGE SCALE GENOMIC DNA]</scope>
    <source>
        <strain evidence="2 3">DSM 15201</strain>
    </source>
</reference>
<dbReference type="InterPro" id="IPR036909">
    <property type="entry name" value="Cyt_c-like_dom_sf"/>
</dbReference>
<evidence type="ECO:0000313" key="2">
    <source>
        <dbReference type="EMBL" id="KIG13522.1"/>
    </source>
</evidence>
<proteinExistence type="predicted"/>
<dbReference type="Proteomes" id="UP000031599">
    <property type="component" value="Unassembled WGS sequence"/>
</dbReference>
<dbReference type="GO" id="GO:0009055">
    <property type="term" value="F:electron transfer activity"/>
    <property type="evidence" value="ECO:0007669"/>
    <property type="project" value="InterPro"/>
</dbReference>